<evidence type="ECO:0000313" key="1">
    <source>
        <dbReference type="EMBL" id="CAI5721570.1"/>
    </source>
</evidence>
<evidence type="ECO:0000313" key="2">
    <source>
        <dbReference type="Proteomes" id="UP001162029"/>
    </source>
</evidence>
<reference evidence="1" key="1">
    <citation type="submission" date="2022-12" db="EMBL/GenBank/DDBJ databases">
        <authorList>
            <person name="Webb A."/>
        </authorList>
    </citation>
    <scope>NUCLEOTIDE SEQUENCE</scope>
    <source>
        <strain evidence="1">Pd1</strain>
    </source>
</reference>
<proteinExistence type="predicted"/>
<dbReference type="AlphaFoldDB" id="A0AAV0TGM1"/>
<accession>A0AAV0TGM1</accession>
<sequence>MHSLRGTGGWLLAALKKRPSCCIPTNSKPFVPTCPLFGIIACANLHVTAYTLQCHIAIPANKTRDATIGLDITNMLLQKTRWVASKLSLWRLRSKKRSRIRTTQHDQLRWLVPAEASQVLPCSAITLLGRLQVRSTSRGKTVQVEETPVSWTAGGRFAECASASSHP</sequence>
<keyword evidence="2" id="KW-1185">Reference proteome</keyword>
<name>A0AAV0TGM1_9STRA</name>
<dbReference type="EMBL" id="CANTFM010000417">
    <property type="protein sequence ID" value="CAI5721570.1"/>
    <property type="molecule type" value="Genomic_DNA"/>
</dbReference>
<organism evidence="1 2">
    <name type="scientific">Peronospora destructor</name>
    <dbReference type="NCBI Taxonomy" id="86335"/>
    <lineage>
        <taxon>Eukaryota</taxon>
        <taxon>Sar</taxon>
        <taxon>Stramenopiles</taxon>
        <taxon>Oomycota</taxon>
        <taxon>Peronosporomycetes</taxon>
        <taxon>Peronosporales</taxon>
        <taxon>Peronosporaceae</taxon>
        <taxon>Peronospora</taxon>
    </lineage>
</organism>
<protein>
    <submittedName>
        <fullName evidence="1">Uncharacterized protein</fullName>
    </submittedName>
</protein>
<dbReference type="Proteomes" id="UP001162029">
    <property type="component" value="Unassembled WGS sequence"/>
</dbReference>
<comment type="caution">
    <text evidence="1">The sequence shown here is derived from an EMBL/GenBank/DDBJ whole genome shotgun (WGS) entry which is preliminary data.</text>
</comment>
<gene>
    <name evidence="1" type="ORF">PDE001_LOCUS2488</name>
</gene>